<protein>
    <submittedName>
        <fullName evidence="2">Uncharacterized protein</fullName>
    </submittedName>
</protein>
<feature type="transmembrane region" description="Helical" evidence="1">
    <location>
        <begin position="119"/>
        <end position="137"/>
    </location>
</feature>
<feature type="transmembrane region" description="Helical" evidence="1">
    <location>
        <begin position="80"/>
        <end position="99"/>
    </location>
</feature>
<evidence type="ECO:0000313" key="2">
    <source>
        <dbReference type="EMBL" id="PIN02995.1"/>
    </source>
</evidence>
<evidence type="ECO:0000313" key="3">
    <source>
        <dbReference type="Proteomes" id="UP000231279"/>
    </source>
</evidence>
<keyword evidence="3" id="KW-1185">Reference proteome</keyword>
<reference evidence="3" key="1">
    <citation type="journal article" date="2018" name="Gigascience">
        <title>Genome assembly of the Pink Ipe (Handroanthus impetiginosus, Bignoniaceae), a highly valued, ecologically keystone Neotropical timber forest tree.</title>
        <authorList>
            <person name="Silva-Junior O.B."/>
            <person name="Grattapaglia D."/>
            <person name="Novaes E."/>
            <person name="Collevatti R.G."/>
        </authorList>
    </citation>
    <scope>NUCLEOTIDE SEQUENCE [LARGE SCALE GENOMIC DNA]</scope>
    <source>
        <strain evidence="3">cv. UFG-1</strain>
    </source>
</reference>
<proteinExistence type="predicted"/>
<keyword evidence="1" id="KW-0812">Transmembrane</keyword>
<keyword evidence="1" id="KW-1133">Transmembrane helix</keyword>
<sequence>MTWKKYIRQTLATKPHHVGVGPPRPPLAHPLPFSSLSTPHTLSLYANSPFLSKSLFLFHCLLFRTRKKVLSFAVWDSSIFGNYSVFSINALVFLARRYIFGENLKGKKLAMFGLHLKQYLVKLRFLGFGASVVSWFSSYV</sequence>
<gene>
    <name evidence="2" type="ORF">CDL12_24495</name>
</gene>
<keyword evidence="1" id="KW-0472">Membrane</keyword>
<evidence type="ECO:0000256" key="1">
    <source>
        <dbReference type="SAM" id="Phobius"/>
    </source>
</evidence>
<dbReference type="EMBL" id="NKXS01005686">
    <property type="protein sequence ID" value="PIN02995.1"/>
    <property type="molecule type" value="Genomic_DNA"/>
</dbReference>
<comment type="caution">
    <text evidence="2">The sequence shown here is derived from an EMBL/GenBank/DDBJ whole genome shotgun (WGS) entry which is preliminary data.</text>
</comment>
<name>A0A2G9GCS1_9LAMI</name>
<organism evidence="2 3">
    <name type="scientific">Handroanthus impetiginosus</name>
    <dbReference type="NCBI Taxonomy" id="429701"/>
    <lineage>
        <taxon>Eukaryota</taxon>
        <taxon>Viridiplantae</taxon>
        <taxon>Streptophyta</taxon>
        <taxon>Embryophyta</taxon>
        <taxon>Tracheophyta</taxon>
        <taxon>Spermatophyta</taxon>
        <taxon>Magnoliopsida</taxon>
        <taxon>eudicotyledons</taxon>
        <taxon>Gunneridae</taxon>
        <taxon>Pentapetalae</taxon>
        <taxon>asterids</taxon>
        <taxon>lamiids</taxon>
        <taxon>Lamiales</taxon>
        <taxon>Bignoniaceae</taxon>
        <taxon>Crescentiina</taxon>
        <taxon>Tabebuia alliance</taxon>
        <taxon>Handroanthus</taxon>
    </lineage>
</organism>
<dbReference type="Proteomes" id="UP000231279">
    <property type="component" value="Unassembled WGS sequence"/>
</dbReference>
<accession>A0A2G9GCS1</accession>
<dbReference type="AlphaFoldDB" id="A0A2G9GCS1"/>